<dbReference type="EMBL" id="JAWDGP010005718">
    <property type="protein sequence ID" value="KAK3753156.1"/>
    <property type="molecule type" value="Genomic_DNA"/>
</dbReference>
<protein>
    <submittedName>
        <fullName evidence="2">Uncharacterized protein</fullName>
    </submittedName>
</protein>
<accession>A0AAE0YPE1</accession>
<evidence type="ECO:0000313" key="3">
    <source>
        <dbReference type="Proteomes" id="UP001283361"/>
    </source>
</evidence>
<feature type="region of interest" description="Disordered" evidence="1">
    <location>
        <begin position="1"/>
        <end position="25"/>
    </location>
</feature>
<evidence type="ECO:0000256" key="1">
    <source>
        <dbReference type="SAM" id="MobiDB-lite"/>
    </source>
</evidence>
<name>A0AAE0YPE1_9GAST</name>
<feature type="compositionally biased region" description="Polar residues" evidence="1">
    <location>
        <begin position="15"/>
        <end position="25"/>
    </location>
</feature>
<evidence type="ECO:0000313" key="2">
    <source>
        <dbReference type="EMBL" id="KAK3753156.1"/>
    </source>
</evidence>
<proteinExistence type="predicted"/>
<keyword evidence="3" id="KW-1185">Reference proteome</keyword>
<dbReference type="Proteomes" id="UP001283361">
    <property type="component" value="Unassembled WGS sequence"/>
</dbReference>
<organism evidence="2 3">
    <name type="scientific">Elysia crispata</name>
    <name type="common">lettuce slug</name>
    <dbReference type="NCBI Taxonomy" id="231223"/>
    <lineage>
        <taxon>Eukaryota</taxon>
        <taxon>Metazoa</taxon>
        <taxon>Spiralia</taxon>
        <taxon>Lophotrochozoa</taxon>
        <taxon>Mollusca</taxon>
        <taxon>Gastropoda</taxon>
        <taxon>Heterobranchia</taxon>
        <taxon>Euthyneura</taxon>
        <taxon>Panpulmonata</taxon>
        <taxon>Sacoglossa</taxon>
        <taxon>Placobranchoidea</taxon>
        <taxon>Plakobranchidae</taxon>
        <taxon>Elysia</taxon>
    </lineage>
</organism>
<comment type="caution">
    <text evidence="2">The sequence shown here is derived from an EMBL/GenBank/DDBJ whole genome shotgun (WGS) entry which is preliminary data.</text>
</comment>
<gene>
    <name evidence="2" type="ORF">RRG08_024432</name>
</gene>
<feature type="region of interest" description="Disordered" evidence="1">
    <location>
        <begin position="42"/>
        <end position="63"/>
    </location>
</feature>
<sequence>MNLVKPCKYPGPGIQRQSPPLPFSSTRSVHYQNNLIASLPCPTPNGSTVSEVSKGNWSSTHSDRTIMDSNLDGCFHG</sequence>
<reference evidence="2" key="1">
    <citation type="journal article" date="2023" name="G3 (Bethesda)">
        <title>A reference genome for the long-term kleptoplast-retaining sea slug Elysia crispata morphotype clarki.</title>
        <authorList>
            <person name="Eastman K.E."/>
            <person name="Pendleton A.L."/>
            <person name="Shaikh M.A."/>
            <person name="Suttiyut T."/>
            <person name="Ogas R."/>
            <person name="Tomko P."/>
            <person name="Gavelis G."/>
            <person name="Widhalm J.R."/>
            <person name="Wisecaver J.H."/>
        </authorList>
    </citation>
    <scope>NUCLEOTIDE SEQUENCE</scope>
    <source>
        <strain evidence="2">ECLA1</strain>
    </source>
</reference>
<feature type="compositionally biased region" description="Polar residues" evidence="1">
    <location>
        <begin position="44"/>
        <end position="60"/>
    </location>
</feature>
<dbReference type="AlphaFoldDB" id="A0AAE0YPE1"/>